<keyword evidence="4" id="KW-1185">Reference proteome</keyword>
<name>A0A9N8CRE0_9ENTR</name>
<evidence type="ECO:0000313" key="4">
    <source>
        <dbReference type="Proteomes" id="UP000837205"/>
    </source>
</evidence>
<dbReference type="RefSeq" id="WP_239176207.1">
    <property type="nucleotide sequence ID" value="NZ_CAHPQT010000050.1"/>
</dbReference>
<evidence type="ECO:0000313" key="1">
    <source>
        <dbReference type="EMBL" id="CAB5526614.1"/>
    </source>
</evidence>
<dbReference type="Proteomes" id="UP000834503">
    <property type="component" value="Unassembled WGS sequence"/>
</dbReference>
<reference evidence="1" key="1">
    <citation type="submission" date="2020-05" db="EMBL/GenBank/DDBJ databases">
        <authorList>
            <person name="Delgado-Blas J."/>
        </authorList>
    </citation>
    <scope>NUCLEOTIDE SEQUENCE</scope>
    <source>
        <strain evidence="1">BB1459</strain>
        <strain evidence="2">BB1480</strain>
    </source>
</reference>
<protein>
    <submittedName>
        <fullName evidence="1">Uncharacterized protein</fullName>
    </submittedName>
</protein>
<dbReference type="EMBL" id="CAIIUA010000001">
    <property type="protein sequence ID" value="CAC9173015.1"/>
    <property type="molecule type" value="Genomic_DNA"/>
</dbReference>
<comment type="caution">
    <text evidence="1">The sequence shown here is derived from an EMBL/GenBank/DDBJ whole genome shotgun (WGS) entry which is preliminary data.</text>
</comment>
<dbReference type="EMBL" id="CAHPQX010000002">
    <property type="protein sequence ID" value="CAB5526614.1"/>
    <property type="molecule type" value="Genomic_DNA"/>
</dbReference>
<dbReference type="Proteomes" id="UP000837205">
    <property type="component" value="Unassembled WGS sequence"/>
</dbReference>
<accession>A0A9N8CRE0</accession>
<gene>
    <name evidence="1" type="ORF">GHA_00754</name>
    <name evidence="2" type="ORF">TML_00773</name>
</gene>
<organism evidence="1 3">
    <name type="scientific">Citrobacter werkmanii</name>
    <dbReference type="NCBI Taxonomy" id="67827"/>
    <lineage>
        <taxon>Bacteria</taxon>
        <taxon>Pseudomonadati</taxon>
        <taxon>Pseudomonadota</taxon>
        <taxon>Gammaproteobacteria</taxon>
        <taxon>Enterobacterales</taxon>
        <taxon>Enterobacteriaceae</taxon>
        <taxon>Citrobacter</taxon>
        <taxon>Citrobacter freundii complex</taxon>
    </lineage>
</organism>
<evidence type="ECO:0000313" key="2">
    <source>
        <dbReference type="EMBL" id="CAC9173015.1"/>
    </source>
</evidence>
<evidence type="ECO:0000313" key="3">
    <source>
        <dbReference type="Proteomes" id="UP000834503"/>
    </source>
</evidence>
<proteinExistence type="predicted"/>
<dbReference type="AlphaFoldDB" id="A0A9N8CRE0"/>
<sequence length="759" mass="83528">MATGEEKTKTSAQGSGKVVKGKYEPEIYLHPGSTTVLCVDAIAEKTIKEEHYFLSGLLEKQLKAQKDLDEANYAAILQADTVPERQLQSKITEAYVALNKANKAFRQELMTLTANVPEGELLDEKMKESAIGIMELIPLNKNSVTGFKKTYIRSDKIKEGWRRYKLSNVDKKTGEASFIKYHDKNISVQDENGKTVNKTVRQAKIAPQELKKQLKEASVKFNFDICEDSNIIVSDWAKEMNKSLSWPKGGEADESVYHQYVDISAQAQLMRFSHGAGVSAEFNPLKGKVEGKLEGHASFALGEAKAESTLYVPDRLGISLLFPAKADTPQTPGGICNMGALRFALKMVLSGSVGASVAVEVGATLDWSGEKGKGYGIKGRPAELSPPPLPGKRTINLHTPETPEAQGGGEIGAFVGAQFGGNISGAIEWFDPHPDDTLPANVGKTEDKTIVTKERKFAAIAKLEMGGSLQAGAGGSAVFYVTYIQGRFRIFCKAAFCWGAGAKGSLGFEVDGGCYLAFMKSFMYMLRNVDYQKLADMMELDAFQALCAIPLIMAARGVQAAVAMADQATDIVSQLLNDLTEENNRVKLMESVLNNPDQFKYSPPETKGALIAQLMDISWADPLDPRNQNNNPLTFNAWKLGPMKRRKQAIFLALKWVQSKADYDNVMQHVTESPGKVKGDRIKNEQTVITFLSDGENDSVFFTHYGKKLPELYSNLPERVSPEEPFKPIPDKLMDRYLALIDQQQTYDPMSDDGQTRTV</sequence>